<dbReference type="CDD" id="cd14498">
    <property type="entry name" value="DSP"/>
    <property type="match status" value="1"/>
</dbReference>
<sequence>MELENLPLDNEVSISSPNKMLNLLDCLEKDYSSNHTTKNCLINNPKSKKILKEANSDTIGFFDSNGYCKGFKQKSSSNALKNSFLENNRVGTNEQVKVNLSEKTKKLNKKSFQNMQKPLINLELKEEKKGLFQVPIQDYLYVERNSYDIFISSIRSANDYTLLLRNKIKSIVSIDTYRASGFYWKFFKGDMLNITLDKNGSNTKKVLKEITNYIDFRLPKGNILICCPTGSSESCAAVIGYLISKYKLNYNAAYKVVSRERRSCSIDFEIQRNLEGLASDYF</sequence>
<accession>A0AAU9K6Z8</accession>
<evidence type="ECO:0000313" key="2">
    <source>
        <dbReference type="EMBL" id="CAG9333699.1"/>
    </source>
</evidence>
<organism evidence="2 3">
    <name type="scientific">Blepharisma stoltei</name>
    <dbReference type="NCBI Taxonomy" id="1481888"/>
    <lineage>
        <taxon>Eukaryota</taxon>
        <taxon>Sar</taxon>
        <taxon>Alveolata</taxon>
        <taxon>Ciliophora</taxon>
        <taxon>Postciliodesmatophora</taxon>
        <taxon>Heterotrichea</taxon>
        <taxon>Heterotrichida</taxon>
        <taxon>Blepharismidae</taxon>
        <taxon>Blepharisma</taxon>
    </lineage>
</organism>
<proteinExistence type="predicted"/>
<dbReference type="Proteomes" id="UP001162131">
    <property type="component" value="Unassembled WGS sequence"/>
</dbReference>
<dbReference type="GO" id="GO:0005737">
    <property type="term" value="C:cytoplasm"/>
    <property type="evidence" value="ECO:0007669"/>
    <property type="project" value="TreeGrafter"/>
</dbReference>
<dbReference type="Gene3D" id="3.90.190.10">
    <property type="entry name" value="Protein tyrosine phosphatase superfamily"/>
    <property type="match status" value="1"/>
</dbReference>
<evidence type="ECO:0000313" key="3">
    <source>
        <dbReference type="Proteomes" id="UP001162131"/>
    </source>
</evidence>
<gene>
    <name evidence="2" type="ORF">BSTOLATCC_MIC59515</name>
</gene>
<dbReference type="GO" id="GO:0008579">
    <property type="term" value="F:JUN kinase phosphatase activity"/>
    <property type="evidence" value="ECO:0007669"/>
    <property type="project" value="TreeGrafter"/>
</dbReference>
<keyword evidence="3" id="KW-1185">Reference proteome</keyword>
<dbReference type="InterPro" id="IPR029021">
    <property type="entry name" value="Prot-tyrosine_phosphatase-like"/>
</dbReference>
<dbReference type="PANTHER" id="PTHR46377:SF1">
    <property type="entry name" value="DUAL SPECIFICITY PROTEIN PHOSPHATASE 19"/>
    <property type="match status" value="1"/>
</dbReference>
<evidence type="ECO:0000259" key="1">
    <source>
        <dbReference type="Pfam" id="PF00782"/>
    </source>
</evidence>
<protein>
    <recommendedName>
        <fullName evidence="1">Dual specificity phosphatase catalytic domain-containing protein</fullName>
    </recommendedName>
</protein>
<reference evidence="2" key="1">
    <citation type="submission" date="2021-09" db="EMBL/GenBank/DDBJ databases">
        <authorList>
            <consortium name="AG Swart"/>
            <person name="Singh M."/>
            <person name="Singh A."/>
            <person name="Seah K."/>
            <person name="Emmerich C."/>
        </authorList>
    </citation>
    <scope>NUCLEOTIDE SEQUENCE</scope>
    <source>
        <strain evidence="2">ATCC30299</strain>
    </source>
</reference>
<dbReference type="AlphaFoldDB" id="A0AAU9K6Z8"/>
<dbReference type="SUPFAM" id="SSF52799">
    <property type="entry name" value="(Phosphotyrosine protein) phosphatases II"/>
    <property type="match status" value="1"/>
</dbReference>
<dbReference type="Pfam" id="PF00782">
    <property type="entry name" value="DSPc"/>
    <property type="match status" value="1"/>
</dbReference>
<dbReference type="PANTHER" id="PTHR46377">
    <property type="entry name" value="DUAL SPECIFICITY PROTEIN PHOSPHATASE 19"/>
    <property type="match status" value="1"/>
</dbReference>
<dbReference type="InterPro" id="IPR000340">
    <property type="entry name" value="Dual-sp_phosphatase_cat-dom"/>
</dbReference>
<dbReference type="EMBL" id="CAJZBQ010000057">
    <property type="protein sequence ID" value="CAG9333699.1"/>
    <property type="molecule type" value="Genomic_DNA"/>
</dbReference>
<name>A0AAU9K6Z8_9CILI</name>
<feature type="domain" description="Dual specificity phosphatase catalytic" evidence="1">
    <location>
        <begin position="190"/>
        <end position="274"/>
    </location>
</feature>
<comment type="caution">
    <text evidence="2">The sequence shown here is derived from an EMBL/GenBank/DDBJ whole genome shotgun (WGS) entry which is preliminary data.</text>
</comment>